<accession>A0A437RKV8</accession>
<evidence type="ECO:0008006" key="3">
    <source>
        <dbReference type="Google" id="ProtNLM"/>
    </source>
</evidence>
<organism evidence="1 2">
    <name type="scientific">Rubrivivax rivuli</name>
    <dbReference type="NCBI Taxonomy" id="1862385"/>
    <lineage>
        <taxon>Bacteria</taxon>
        <taxon>Pseudomonadati</taxon>
        <taxon>Pseudomonadota</taxon>
        <taxon>Betaproteobacteria</taxon>
        <taxon>Burkholderiales</taxon>
        <taxon>Sphaerotilaceae</taxon>
        <taxon>Rubrivivax</taxon>
    </lineage>
</organism>
<reference evidence="1 2" key="1">
    <citation type="submission" date="2019-01" db="EMBL/GenBank/DDBJ databases">
        <authorList>
            <person name="Chen W.-M."/>
        </authorList>
    </citation>
    <scope>NUCLEOTIDE SEQUENCE [LARGE SCALE GENOMIC DNA]</scope>
    <source>
        <strain evidence="1 2">KYPY4</strain>
    </source>
</reference>
<dbReference type="Proteomes" id="UP000285575">
    <property type="component" value="Unassembled WGS sequence"/>
</dbReference>
<evidence type="ECO:0000313" key="1">
    <source>
        <dbReference type="EMBL" id="RVU47430.1"/>
    </source>
</evidence>
<evidence type="ECO:0000313" key="2">
    <source>
        <dbReference type="Proteomes" id="UP000285575"/>
    </source>
</evidence>
<dbReference type="AlphaFoldDB" id="A0A437RKV8"/>
<gene>
    <name evidence="1" type="ORF">EOE66_06715</name>
</gene>
<comment type="caution">
    <text evidence="1">The sequence shown here is derived from an EMBL/GenBank/DDBJ whole genome shotgun (WGS) entry which is preliminary data.</text>
</comment>
<proteinExistence type="predicted"/>
<dbReference type="EMBL" id="SACR01000002">
    <property type="protein sequence ID" value="RVU47430.1"/>
    <property type="molecule type" value="Genomic_DNA"/>
</dbReference>
<sequence>MAPLMATRPARTRAAQARAGLKQRARGMVLLVVLVVLALLLLAGAGALRAVDSGNVIAGNFSFQQAAMQSADRALTDALNTAAGAVIAGGGNTNVANRYFSTRQGAVDARGFPTSINWDNVGCVDPAGTVIGNCAADDGNYRIQYVIERLCNSNPTLTDINDIRAKCEHEASAGVVSAFNIQLRYRVIMRVRGPRGTEQWFEAMVSGPASS</sequence>
<name>A0A437RKV8_9BURK</name>
<dbReference type="RefSeq" id="WP_128227893.1">
    <property type="nucleotide sequence ID" value="NZ_SACR01000002.1"/>
</dbReference>
<dbReference type="OrthoDB" id="5954007at2"/>
<keyword evidence="2" id="KW-1185">Reference proteome</keyword>
<protein>
    <recommendedName>
        <fullName evidence="3">Type 4 fimbrial biogenesis protein PilX N-terminal domain-containing protein</fullName>
    </recommendedName>
</protein>